<feature type="region of interest" description="Uridylyltransferase" evidence="6">
    <location>
        <begin position="1"/>
        <end position="364"/>
    </location>
</feature>
<dbReference type="EC" id="3.1.4.-" evidence="6"/>
<comment type="domain">
    <text evidence="6">Has four distinct domains: an N-terminal nucleotidyltransferase (NT) domain responsible for UTase activity, a central HD domain that encodes UR activity, and two C-terminal ACT domains that seem to have a role in glutamine sensing.</text>
</comment>
<dbReference type="Gene3D" id="1.20.120.330">
    <property type="entry name" value="Nucleotidyltransferases domain 2"/>
    <property type="match status" value="1"/>
</dbReference>
<comment type="function">
    <text evidence="6">Modifies, by uridylylation and deuridylylation, the PII regulatory proteins (GlnB and homologs), in response to the nitrogen status of the cell that GlnD senses through the glutamine level. Under low glutamine levels, catalyzes the conversion of the PII proteins and UTP to PII-UMP and PPi, while under higher glutamine levels, GlnD hydrolyzes PII-UMP to PII and UMP (deuridylylation). Thus, controls uridylylation state and activity of the PII proteins, and plays an important role in the regulation of nitrogen metabolism.</text>
</comment>
<dbReference type="GO" id="GO:0006808">
    <property type="term" value="P:regulation of nitrogen utilization"/>
    <property type="evidence" value="ECO:0007669"/>
    <property type="project" value="UniProtKB-UniRule"/>
</dbReference>
<dbReference type="PROSITE" id="PS51671">
    <property type="entry name" value="ACT"/>
    <property type="match status" value="2"/>
</dbReference>
<dbReference type="Pfam" id="PF24931">
    <property type="entry name" value="ACT_ACR9_3rd"/>
    <property type="match status" value="1"/>
</dbReference>
<feature type="domain" description="ACT" evidence="7">
    <location>
        <begin position="734"/>
        <end position="817"/>
    </location>
</feature>
<dbReference type="InterPro" id="IPR043519">
    <property type="entry name" value="NT_sf"/>
</dbReference>
<reference evidence="8" key="1">
    <citation type="submission" date="2021-02" db="EMBL/GenBank/DDBJ databases">
        <authorList>
            <person name="Cremers G."/>
            <person name="Picone N."/>
        </authorList>
    </citation>
    <scope>NUCLEOTIDE SEQUENCE</scope>
    <source>
        <strain evidence="8">PQ17</strain>
    </source>
</reference>
<evidence type="ECO:0000256" key="6">
    <source>
        <dbReference type="HAMAP-Rule" id="MF_00277"/>
    </source>
</evidence>
<dbReference type="CDD" id="cd04900">
    <property type="entry name" value="ACT_UUR-like_1"/>
    <property type="match status" value="1"/>
</dbReference>
<dbReference type="EMBL" id="CAJNOB010000033">
    <property type="protein sequence ID" value="CAF0700617.1"/>
    <property type="molecule type" value="Genomic_DNA"/>
</dbReference>
<keyword evidence="3 6" id="KW-0378">Hydrolase</keyword>
<dbReference type="CDD" id="cd04873">
    <property type="entry name" value="ACT_UUR-ACR-like"/>
    <property type="match status" value="1"/>
</dbReference>
<comment type="similarity">
    <text evidence="6">Belongs to the GlnD family.</text>
</comment>
<comment type="activity regulation">
    <text evidence="6">Uridylyltransferase (UTase) activity is inhibited by glutamine, while glutamine activates uridylyl-removing (UR) activity.</text>
</comment>
<dbReference type="InterPro" id="IPR010043">
    <property type="entry name" value="UTase/UR"/>
</dbReference>
<protein>
    <recommendedName>
        <fullName evidence="6">Bifunctional uridylyltransferase/uridylyl-removing enzyme</fullName>
        <shortName evidence="6">UTase/UR</shortName>
    </recommendedName>
    <alternativeName>
        <fullName evidence="6">Bifunctional [protein-PII] modification enzyme</fullName>
    </alternativeName>
    <alternativeName>
        <fullName evidence="6">Bifunctional nitrogen sensor protein</fullName>
    </alternativeName>
    <domain>
        <recommendedName>
            <fullName evidence="6">[Protein-PII] uridylyltransferase</fullName>
            <shortName evidence="6">PII uridylyltransferase</shortName>
            <shortName evidence="6">UTase</shortName>
            <ecNumber evidence="6">2.7.7.59</ecNumber>
        </recommendedName>
    </domain>
    <domain>
        <recommendedName>
            <fullName evidence="6">[Protein-PII]-UMP uridylyl-removing enzyme</fullName>
            <shortName evidence="6">UR</shortName>
            <ecNumber evidence="6">3.1.4.-</ecNumber>
        </recommendedName>
    </domain>
</protein>
<keyword evidence="2 6" id="KW-0548">Nucleotidyltransferase</keyword>
<dbReference type="Gene3D" id="3.30.460.10">
    <property type="entry name" value="Beta Polymerase, domain 2"/>
    <property type="match status" value="1"/>
</dbReference>
<dbReference type="Gene3D" id="1.10.3090.10">
    <property type="entry name" value="cca-adding enzyme, domain 2"/>
    <property type="match status" value="1"/>
</dbReference>
<evidence type="ECO:0000256" key="3">
    <source>
        <dbReference type="ARBA" id="ARBA00022801"/>
    </source>
</evidence>
<keyword evidence="5 6" id="KW-0511">Multifunctional enzyme</keyword>
<comment type="caution">
    <text evidence="8">The sequence shown here is derived from an EMBL/GenBank/DDBJ whole genome shotgun (WGS) entry which is preliminary data.</text>
</comment>
<name>A0A8J2BKM2_9BACT</name>
<evidence type="ECO:0000313" key="9">
    <source>
        <dbReference type="Proteomes" id="UP000663859"/>
    </source>
</evidence>
<evidence type="ECO:0000259" key="7">
    <source>
        <dbReference type="PROSITE" id="PS51671"/>
    </source>
</evidence>
<keyword evidence="9" id="KW-1185">Reference proteome</keyword>
<dbReference type="NCBIfam" id="TIGR01693">
    <property type="entry name" value="UTase_glnD"/>
    <property type="match status" value="1"/>
</dbReference>
<evidence type="ECO:0000256" key="5">
    <source>
        <dbReference type="ARBA" id="ARBA00023268"/>
    </source>
</evidence>
<dbReference type="SUPFAM" id="SSF81593">
    <property type="entry name" value="Nucleotidyltransferase substrate binding subunit/domain"/>
    <property type="match status" value="1"/>
</dbReference>
<sequence>MRIGELERALREAQHLWKETAGADRRSLVQTYRKFLSREQHRLRLAHKRGEGGWELARLRSDLLTVLSRSVWEWAWEEPRGKVSDRARLGITLLAVGGFGRGELCPYSDVDLLFTFDPKKISRSLVDDLVKRVLYLLWDIGLEVGHATRSVSEVLELSNKDLETKTSFLDARWIAGSSPLWQRLERDFQRECIHGRQREYLSWRFSSEKERHLRYGGTVFVQEPHVKNGCGGLRDLHNLLWVARVARGCRSLAQLVEQRVLHASDKKQLEDAYSFLLRIRTEMHYQDRHRSDLLTLELQGRVATALGYPHGSILRRIEEMMRDYYRAAQTLHLLTQAAVRHLYGTSEPRARRLFFSLFNRTARLRKIDGFVIRKGELEWGGDWASFSKDPHLILRAFLLAQRFDAELGPSLASFLRRCVPLVTKGLLEEEPVREGLLSLFSAKGKVARIARRMHELGLLGRFFPEFAPLTCLVQHEFFHRYTADEHTLVALEALDRVIDASDPPYNRYQPVFQRVDRPYLLYLALLLHDTGRAVHRQHHAEESAANAGKVAKRLRLPSRERFVLEFLVYHHMTMWEVASRRNLDEEETVLEFARLVQTKEKLDLLLLITFSDGEGTVGPSDGHTQWRELLIWELYQKTRMALEGRKEFEEVARRSLEELRLRVQNRLGGQVEPEEIMAHWKNLPEHYFVRLSEELIETHLKAIHEFFLRQLSPDSTGLEPVVHWVDRPALGVSEVTVVTWDRERVFARITGAFTAVGLSILSADVYTREDSIVIDTFRVCTLRGEAAAEEHYRVNFCQLLNEAFQREDFSFLPLVSKEKFWTRPLPAVPDFPTRFWFDLDASKRFTVLDIQAPDRPGLLYRIAEALAGAKADIVFARITTEKGAALDTFYLLEEDGQKITDSRRLDEIVRSLREALSL</sequence>
<dbReference type="PIRSF" id="PIRSF006288">
    <property type="entry name" value="PII_uridyltransf"/>
    <property type="match status" value="1"/>
</dbReference>
<evidence type="ECO:0000313" key="8">
    <source>
        <dbReference type="EMBL" id="CAF0700617.1"/>
    </source>
</evidence>
<dbReference type="Pfam" id="PF08335">
    <property type="entry name" value="GlnD_UR_UTase"/>
    <property type="match status" value="1"/>
</dbReference>
<evidence type="ECO:0000256" key="4">
    <source>
        <dbReference type="ARBA" id="ARBA00022842"/>
    </source>
</evidence>
<evidence type="ECO:0000256" key="1">
    <source>
        <dbReference type="ARBA" id="ARBA00022679"/>
    </source>
</evidence>
<feature type="domain" description="ACT" evidence="7">
    <location>
        <begin position="847"/>
        <end position="918"/>
    </location>
</feature>
<comment type="cofactor">
    <cofactor evidence="6">
        <name>Mg(2+)</name>
        <dbReference type="ChEBI" id="CHEBI:18420"/>
    </cofactor>
</comment>
<comment type="catalytic activity">
    <reaction evidence="6">
        <text>[protein-PII]-L-tyrosine + UTP = [protein-PII]-uridylyl-L-tyrosine + diphosphate</text>
        <dbReference type="Rhea" id="RHEA:13673"/>
        <dbReference type="Rhea" id="RHEA-COMP:12147"/>
        <dbReference type="Rhea" id="RHEA-COMP:12148"/>
        <dbReference type="ChEBI" id="CHEBI:33019"/>
        <dbReference type="ChEBI" id="CHEBI:46398"/>
        <dbReference type="ChEBI" id="CHEBI:46858"/>
        <dbReference type="ChEBI" id="CHEBI:90602"/>
        <dbReference type="EC" id="2.7.7.59"/>
    </reaction>
</comment>
<dbReference type="SUPFAM" id="SSF81301">
    <property type="entry name" value="Nucleotidyltransferase"/>
    <property type="match status" value="1"/>
</dbReference>
<dbReference type="InterPro" id="IPR045865">
    <property type="entry name" value="ACT-like_dom_sf"/>
</dbReference>
<proteinExistence type="inferred from homology"/>
<dbReference type="EC" id="2.7.7.59" evidence="6"/>
<dbReference type="InterPro" id="IPR002912">
    <property type="entry name" value="ACT_dom"/>
</dbReference>
<keyword evidence="1 6" id="KW-0808">Transferase</keyword>
<organism evidence="8 9">
    <name type="scientific">Candidatus Methylacidithermus pantelleriae</name>
    <dbReference type="NCBI Taxonomy" id="2744239"/>
    <lineage>
        <taxon>Bacteria</taxon>
        <taxon>Pseudomonadati</taxon>
        <taxon>Verrucomicrobiota</taxon>
        <taxon>Methylacidiphilae</taxon>
        <taxon>Methylacidiphilales</taxon>
        <taxon>Methylacidiphilaceae</taxon>
        <taxon>Candidatus Methylacidithermus</taxon>
    </lineage>
</organism>
<evidence type="ECO:0000256" key="2">
    <source>
        <dbReference type="ARBA" id="ARBA00022695"/>
    </source>
</evidence>
<accession>A0A8J2BKM2</accession>
<dbReference type="HAMAP" id="MF_00277">
    <property type="entry name" value="PII_uridylyl_transf"/>
    <property type="match status" value="1"/>
</dbReference>
<comment type="caution">
    <text evidence="6">Lacks conserved residue(s) required for the propagation of feature annotation.</text>
</comment>
<dbReference type="GO" id="GO:0008773">
    <property type="term" value="F:[protein-PII] uridylyltransferase activity"/>
    <property type="evidence" value="ECO:0007669"/>
    <property type="project" value="UniProtKB-UniRule"/>
</dbReference>
<dbReference type="PANTHER" id="PTHR47320">
    <property type="entry name" value="BIFUNCTIONAL URIDYLYLTRANSFERASE/URIDYLYL-REMOVING ENZYME"/>
    <property type="match status" value="1"/>
</dbReference>
<dbReference type="SUPFAM" id="SSF81891">
    <property type="entry name" value="Poly A polymerase C-terminal region-like"/>
    <property type="match status" value="1"/>
</dbReference>
<dbReference type="AlphaFoldDB" id="A0A8J2BKM2"/>
<dbReference type="GO" id="GO:0008081">
    <property type="term" value="F:phosphoric diester hydrolase activity"/>
    <property type="evidence" value="ECO:0007669"/>
    <property type="project" value="UniProtKB-UniRule"/>
</dbReference>
<dbReference type="RefSeq" id="WP_174583449.1">
    <property type="nucleotide sequence ID" value="NZ_CAJNOB010000033.1"/>
</dbReference>
<dbReference type="InterPro" id="IPR013546">
    <property type="entry name" value="PII_UdlTrfase/GS_AdlTrfase"/>
</dbReference>
<dbReference type="PANTHER" id="PTHR47320:SF1">
    <property type="entry name" value="BIFUNCTIONAL URIDYLYLTRANSFERASE_URIDYLYL-REMOVING ENZYME"/>
    <property type="match status" value="1"/>
</dbReference>
<comment type="catalytic activity">
    <reaction evidence="6">
        <text>[protein-PII]-uridylyl-L-tyrosine + H2O = [protein-PII]-L-tyrosine + UMP + H(+)</text>
        <dbReference type="Rhea" id="RHEA:48600"/>
        <dbReference type="Rhea" id="RHEA-COMP:12147"/>
        <dbReference type="Rhea" id="RHEA-COMP:12148"/>
        <dbReference type="ChEBI" id="CHEBI:15377"/>
        <dbReference type="ChEBI" id="CHEBI:15378"/>
        <dbReference type="ChEBI" id="CHEBI:46858"/>
        <dbReference type="ChEBI" id="CHEBI:57865"/>
        <dbReference type="ChEBI" id="CHEBI:90602"/>
    </reaction>
</comment>
<gene>
    <name evidence="6 8" type="primary">glnD</name>
    <name evidence="8" type="ORF">MPNT_390006</name>
</gene>
<dbReference type="CDD" id="cd05401">
    <property type="entry name" value="NT_GlnE_GlnD_like"/>
    <property type="match status" value="1"/>
</dbReference>
<dbReference type="SUPFAM" id="SSF55021">
    <property type="entry name" value="ACT-like"/>
    <property type="match status" value="2"/>
</dbReference>
<keyword evidence="4 6" id="KW-0460">Magnesium</keyword>
<dbReference type="Proteomes" id="UP000663859">
    <property type="component" value="Unassembled WGS sequence"/>
</dbReference>